<accession>A0A0P1H387</accession>
<dbReference type="OrthoDB" id="10005460at2"/>
<dbReference type="EMBL" id="CYSF01000002">
    <property type="protein sequence ID" value="CUH83206.1"/>
    <property type="molecule type" value="Genomic_DNA"/>
</dbReference>
<sequence>MAALIHFAHPLELVFIRYEGHHTAQDADRIYDALEGTLSEAPYSKFFVDLSGVTSSALCPDDLRHLQRRLTVCASARRQQGPSPLMMAYFAPTAPAQQVGRICTGRWNLHPDFISATSHLRQDCAILLNVPEAALAELDTLPYQPV</sequence>
<proteinExistence type="predicted"/>
<gene>
    <name evidence="1" type="ORF">TM5383_00390</name>
</gene>
<dbReference type="RefSeq" id="WP_058317360.1">
    <property type="nucleotide sequence ID" value="NZ_CYSF01000002.1"/>
</dbReference>
<organism evidence="1 2">
    <name type="scientific">Thalassovita mediterranea</name>
    <dbReference type="NCBI Taxonomy" id="340021"/>
    <lineage>
        <taxon>Bacteria</taxon>
        <taxon>Pseudomonadati</taxon>
        <taxon>Pseudomonadota</taxon>
        <taxon>Alphaproteobacteria</taxon>
        <taxon>Rhodobacterales</taxon>
        <taxon>Roseobacteraceae</taxon>
        <taxon>Thalassovita</taxon>
    </lineage>
</organism>
<keyword evidence="2" id="KW-1185">Reference proteome</keyword>
<evidence type="ECO:0000313" key="2">
    <source>
        <dbReference type="Proteomes" id="UP000051681"/>
    </source>
</evidence>
<reference evidence="1 2" key="1">
    <citation type="submission" date="2015-09" db="EMBL/GenBank/DDBJ databases">
        <authorList>
            <consortium name="Swine Surveillance"/>
        </authorList>
    </citation>
    <scope>NUCLEOTIDE SEQUENCE [LARGE SCALE GENOMIC DNA]</scope>
    <source>
        <strain evidence="1 2">CECT 8383</strain>
    </source>
</reference>
<dbReference type="Proteomes" id="UP000051681">
    <property type="component" value="Unassembled WGS sequence"/>
</dbReference>
<dbReference type="AlphaFoldDB" id="A0A0P1H387"/>
<evidence type="ECO:0008006" key="3">
    <source>
        <dbReference type="Google" id="ProtNLM"/>
    </source>
</evidence>
<name>A0A0P1H387_9RHOB</name>
<protein>
    <recommendedName>
        <fullName evidence="3">STAS domain-containing protein</fullName>
    </recommendedName>
</protein>
<evidence type="ECO:0000313" key="1">
    <source>
        <dbReference type="EMBL" id="CUH83206.1"/>
    </source>
</evidence>